<reference evidence="1 2" key="1">
    <citation type="submission" date="2023-02" db="EMBL/GenBank/DDBJ databases">
        <title>Genome sequence of Lacticaseibacillus sp. KACC 23028.</title>
        <authorList>
            <person name="Kim S."/>
            <person name="Heo J."/>
            <person name="Kwon S.-W."/>
        </authorList>
    </citation>
    <scope>NUCLEOTIDE SEQUENCE [LARGE SCALE GENOMIC DNA]</scope>
    <source>
        <strain evidence="1 2">KACC 23028</strain>
    </source>
</reference>
<accession>A0ABY7WUJ8</accession>
<dbReference type="RefSeq" id="WP_274261620.1">
    <property type="nucleotide sequence ID" value="NZ_CP117884.1"/>
</dbReference>
<sequence>MNKNQQKMVAYGRVIDNVMGRVEQLQDRMSPEFEELRAAIDNNTLADLDVKHYDDIRKDFAAGTADYGTLLKQYQTASAPARLIGNHILLTKSFAGFVDGCQAMTDSLGDNKQIDVEAFNAAEKKQDEQTELITRYLQKIQTMV</sequence>
<gene>
    <name evidence="1" type="ORF">PQ472_04175</name>
</gene>
<protein>
    <recommendedName>
        <fullName evidence="3">DUF2383 domain-containing protein</fullName>
    </recommendedName>
</protein>
<proteinExistence type="predicted"/>
<evidence type="ECO:0000313" key="1">
    <source>
        <dbReference type="EMBL" id="WDF83441.1"/>
    </source>
</evidence>
<evidence type="ECO:0000313" key="2">
    <source>
        <dbReference type="Proteomes" id="UP001220377"/>
    </source>
</evidence>
<evidence type="ECO:0008006" key="3">
    <source>
        <dbReference type="Google" id="ProtNLM"/>
    </source>
</evidence>
<dbReference type="Proteomes" id="UP001220377">
    <property type="component" value="Chromosome"/>
</dbReference>
<dbReference type="EMBL" id="CP117884">
    <property type="protein sequence ID" value="WDF83441.1"/>
    <property type="molecule type" value="Genomic_DNA"/>
</dbReference>
<name>A0ABY7WUJ8_9LACO</name>
<organism evidence="1 2">
    <name type="scientific">Lacticaseibacillus pabuli</name>
    <dbReference type="NCBI Taxonomy" id="3025672"/>
    <lineage>
        <taxon>Bacteria</taxon>
        <taxon>Bacillati</taxon>
        <taxon>Bacillota</taxon>
        <taxon>Bacilli</taxon>
        <taxon>Lactobacillales</taxon>
        <taxon>Lactobacillaceae</taxon>
        <taxon>Lacticaseibacillus</taxon>
    </lineage>
</organism>
<keyword evidence="2" id="KW-1185">Reference proteome</keyword>